<organism evidence="1 2">
    <name type="scientific">Noviherbaspirillum pedocola</name>
    <dbReference type="NCBI Taxonomy" id="2801341"/>
    <lineage>
        <taxon>Bacteria</taxon>
        <taxon>Pseudomonadati</taxon>
        <taxon>Pseudomonadota</taxon>
        <taxon>Betaproteobacteria</taxon>
        <taxon>Burkholderiales</taxon>
        <taxon>Oxalobacteraceae</taxon>
        <taxon>Noviherbaspirillum</taxon>
    </lineage>
</organism>
<sequence>MGNFTGLEFFNQHPEKLLTDIKDKLYALESFDARGANARTRKEWVSWAGEIERTFEIVEESLAHAVRFFCQNNLNLLPHLATAVRDKEKLSQLRWSTAEHRVISG</sequence>
<keyword evidence="2" id="KW-1185">Reference proteome</keyword>
<name>A0A934W9U2_9BURK</name>
<dbReference type="RefSeq" id="WP_200598040.1">
    <property type="nucleotide sequence ID" value="NZ_JAEPBG010000024.1"/>
</dbReference>
<reference evidence="1" key="1">
    <citation type="submission" date="2021-01" db="EMBL/GenBank/DDBJ databases">
        <title>Genome sequence of strain Noviherbaspirillum sp. DKR-6.</title>
        <authorList>
            <person name="Chaudhary D.K."/>
        </authorList>
    </citation>
    <scope>NUCLEOTIDE SEQUENCE</scope>
    <source>
        <strain evidence="1">DKR-6</strain>
    </source>
</reference>
<dbReference type="Proteomes" id="UP000622890">
    <property type="component" value="Unassembled WGS sequence"/>
</dbReference>
<comment type="caution">
    <text evidence="1">The sequence shown here is derived from an EMBL/GenBank/DDBJ whole genome shotgun (WGS) entry which is preliminary data.</text>
</comment>
<proteinExistence type="predicted"/>
<dbReference type="AlphaFoldDB" id="A0A934W9U2"/>
<evidence type="ECO:0000313" key="1">
    <source>
        <dbReference type="EMBL" id="MBK4738673.1"/>
    </source>
</evidence>
<protein>
    <submittedName>
        <fullName evidence="1">Uncharacterized protein</fullName>
    </submittedName>
</protein>
<accession>A0A934W9U2</accession>
<evidence type="ECO:0000313" key="2">
    <source>
        <dbReference type="Proteomes" id="UP000622890"/>
    </source>
</evidence>
<gene>
    <name evidence="1" type="ORF">JJB74_29010</name>
</gene>
<dbReference type="EMBL" id="JAEPBG010000024">
    <property type="protein sequence ID" value="MBK4738673.1"/>
    <property type="molecule type" value="Genomic_DNA"/>
</dbReference>